<comment type="caution">
    <text evidence="2">The sequence shown here is derived from an EMBL/GenBank/DDBJ whole genome shotgun (WGS) entry which is preliminary data.</text>
</comment>
<dbReference type="SUPFAM" id="SSF48452">
    <property type="entry name" value="TPR-like"/>
    <property type="match status" value="1"/>
</dbReference>
<feature type="domain" description="Nucleoside phosphorylase" evidence="1">
    <location>
        <begin position="54"/>
        <end position="290"/>
    </location>
</feature>
<dbReference type="EMBL" id="MU251259">
    <property type="protein sequence ID" value="KAG9253047.1"/>
    <property type="molecule type" value="Genomic_DNA"/>
</dbReference>
<dbReference type="InterPro" id="IPR011990">
    <property type="entry name" value="TPR-like_helical_dom_sf"/>
</dbReference>
<dbReference type="Gene3D" id="1.25.40.10">
    <property type="entry name" value="Tetratricopeptide repeat domain"/>
    <property type="match status" value="1"/>
</dbReference>
<dbReference type="Gene3D" id="3.40.50.1580">
    <property type="entry name" value="Nucleoside phosphorylase domain"/>
    <property type="match status" value="1"/>
</dbReference>
<sequence length="767" mass="84196">MSTEYNKTILNDLLEPIISSYLCAAHSVKGQTIIASRATSNRSPRPASRNDFHVAVLCALPLEANAVEAVFDQHWDDGGLSFDKTPGDPNSYSIGVIGRHNVVLAHMPGIGVANAASVASACKTSYPNIRLGLVVGICGIVPGNGSDERVLGDIVISDGVVQWAFYAEEHPAGKLRKTPIRNSIYTREISCYLSDIRATPQLGATYPGKARDRLFEPDFKHIDEHKTCGDLGCSGTPVPRKRLLLEPDEPAPSIHFGLIVSGSTVMKSGRDRDRIAKEENVVAFEMEGAGAWDSFPCVVIKGACDYADSHKNKVWQRYAAAAAAACMKGFLQEWVPIESITQIPKGPWFVIPHPKNENFVPRVSYLETLMSQLGLGTHADKLGSRVALYGLGGIGKTQIALSYVHWLQEICPSTSVFWAHASSPERFLQKCKIAGYDDPQAEILSLVKSWLEQTDRGRWLMVIDNADDTELFAPSQKDELIHMSGPAIGRGKLGRFVPSCRHGSILITSRNKQTAVRLAPAKHRIQVAKITDAEAMRLIRSTMEDDDITVGTTERLASRLEHLPLALVQATAFMQENGTSIEDYLQLLDESNEVLVNRLSELFEAFGRDSETLQSGLEAVTKALGTLIAFSFVSNRKNDTVDMHRLVQLVTRKWLATRGATDDFTVAALKVVSNAFPWGRFETRDICLQYLPHAHAVLTAHGKDVEAAKLPRASLLYNISGLFMHQGSWENAEAYLSQAVRILAQAQGEEHPDTLTSMGNLAATYRN</sequence>
<dbReference type="GeneID" id="70297952"/>
<dbReference type="InterPro" id="IPR053137">
    <property type="entry name" value="NLR-like"/>
</dbReference>
<keyword evidence="3" id="KW-1185">Reference proteome</keyword>
<dbReference type="AlphaFoldDB" id="A0A9P8CNE0"/>
<accession>A0A9P8CNE0</accession>
<dbReference type="SUPFAM" id="SSF53167">
    <property type="entry name" value="Purine and uridine phosphorylases"/>
    <property type="match status" value="1"/>
</dbReference>
<dbReference type="PANTHER" id="PTHR46082">
    <property type="entry name" value="ATP/GTP-BINDING PROTEIN-RELATED"/>
    <property type="match status" value="1"/>
</dbReference>
<dbReference type="Proteomes" id="UP000887229">
    <property type="component" value="Unassembled WGS sequence"/>
</dbReference>
<dbReference type="Pfam" id="PF01048">
    <property type="entry name" value="PNP_UDP_1"/>
    <property type="match status" value="1"/>
</dbReference>
<dbReference type="Gene3D" id="3.40.50.300">
    <property type="entry name" value="P-loop containing nucleotide triphosphate hydrolases"/>
    <property type="match status" value="1"/>
</dbReference>
<gene>
    <name evidence="2" type="ORF">F5Z01DRAFT_751477</name>
</gene>
<reference evidence="2" key="1">
    <citation type="journal article" date="2021" name="IMA Fungus">
        <title>Genomic characterization of three marine fungi, including Emericellopsis atlantica sp. nov. with signatures of a generalist lifestyle and marine biomass degradation.</title>
        <authorList>
            <person name="Hagestad O.C."/>
            <person name="Hou L."/>
            <person name="Andersen J.H."/>
            <person name="Hansen E.H."/>
            <person name="Altermark B."/>
            <person name="Li C."/>
            <person name="Kuhnert E."/>
            <person name="Cox R.J."/>
            <person name="Crous P.W."/>
            <person name="Spatafora J.W."/>
            <person name="Lail K."/>
            <person name="Amirebrahimi M."/>
            <person name="Lipzen A."/>
            <person name="Pangilinan J."/>
            <person name="Andreopoulos W."/>
            <person name="Hayes R.D."/>
            <person name="Ng V."/>
            <person name="Grigoriev I.V."/>
            <person name="Jackson S.A."/>
            <person name="Sutton T.D.S."/>
            <person name="Dobson A.D.W."/>
            <person name="Rama T."/>
        </authorList>
    </citation>
    <scope>NUCLEOTIDE SEQUENCE</scope>
    <source>
        <strain evidence="2">TS7</strain>
    </source>
</reference>
<organism evidence="2 3">
    <name type="scientific">Emericellopsis atlantica</name>
    <dbReference type="NCBI Taxonomy" id="2614577"/>
    <lineage>
        <taxon>Eukaryota</taxon>
        <taxon>Fungi</taxon>
        <taxon>Dikarya</taxon>
        <taxon>Ascomycota</taxon>
        <taxon>Pezizomycotina</taxon>
        <taxon>Sordariomycetes</taxon>
        <taxon>Hypocreomycetidae</taxon>
        <taxon>Hypocreales</taxon>
        <taxon>Bionectriaceae</taxon>
        <taxon>Emericellopsis</taxon>
    </lineage>
</organism>
<evidence type="ECO:0000313" key="3">
    <source>
        <dbReference type="Proteomes" id="UP000887229"/>
    </source>
</evidence>
<protein>
    <submittedName>
        <fullName evidence="2">Nucleoside phosphorylase domain-containing protein</fullName>
    </submittedName>
</protein>
<evidence type="ECO:0000259" key="1">
    <source>
        <dbReference type="Pfam" id="PF01048"/>
    </source>
</evidence>
<dbReference type="InterPro" id="IPR035994">
    <property type="entry name" value="Nucleoside_phosphorylase_sf"/>
</dbReference>
<dbReference type="InterPro" id="IPR027417">
    <property type="entry name" value="P-loop_NTPase"/>
</dbReference>
<dbReference type="SUPFAM" id="SSF52540">
    <property type="entry name" value="P-loop containing nucleoside triphosphate hydrolases"/>
    <property type="match status" value="1"/>
</dbReference>
<dbReference type="GO" id="GO:0009116">
    <property type="term" value="P:nucleoside metabolic process"/>
    <property type="evidence" value="ECO:0007669"/>
    <property type="project" value="InterPro"/>
</dbReference>
<dbReference type="OrthoDB" id="626167at2759"/>
<name>A0A9P8CNE0_9HYPO</name>
<dbReference type="Pfam" id="PF13424">
    <property type="entry name" value="TPR_12"/>
    <property type="match status" value="1"/>
</dbReference>
<evidence type="ECO:0000313" key="2">
    <source>
        <dbReference type="EMBL" id="KAG9253047.1"/>
    </source>
</evidence>
<proteinExistence type="predicted"/>
<dbReference type="GO" id="GO:0003824">
    <property type="term" value="F:catalytic activity"/>
    <property type="evidence" value="ECO:0007669"/>
    <property type="project" value="InterPro"/>
</dbReference>
<dbReference type="PANTHER" id="PTHR46082:SF6">
    <property type="entry name" value="AAA+ ATPASE DOMAIN-CONTAINING PROTEIN-RELATED"/>
    <property type="match status" value="1"/>
</dbReference>
<dbReference type="InterPro" id="IPR000845">
    <property type="entry name" value="Nucleoside_phosphorylase_d"/>
</dbReference>
<dbReference type="RefSeq" id="XP_046116971.1">
    <property type="nucleotide sequence ID" value="XM_046267049.1"/>
</dbReference>